<sequence>MKFLFSVLAYLILLLAVHNAHASYVFVGSGGEGYESEGQIYTRDLYDYDLHKTPWFGNDRDPILEARLKNWDQLDLSAEERDLLLRKLTDLNARHPYLGDDIMMVLEYFRWSYSNEKLVLLEPDEIRKPIDKTKRVSIANRFINSILVERNAFQKLDSKNKIALLLHEAIYSLTDIHYNEKGMAVVSVATARLITSTLFDKAALESASTANLFRNQLRLSLNSDLFRAFTGSYVQVVLSDKSGSLSSSHRAVFSLNGILGDSRPLKEMCIVFLSKGTAPLGYVELSALDKIVKAESYHFPSGTQDALSIQIFSSGHMGFRLTTTEPENCSFIIEETIRRRFTAKKN</sequence>
<evidence type="ECO:0000313" key="2">
    <source>
        <dbReference type="EMBL" id="KYG64792.1"/>
    </source>
</evidence>
<evidence type="ECO:0000256" key="1">
    <source>
        <dbReference type="SAM" id="SignalP"/>
    </source>
</evidence>
<feature type="signal peptide" evidence="1">
    <location>
        <begin position="1"/>
        <end position="22"/>
    </location>
</feature>
<dbReference type="AlphaFoldDB" id="A0A150WLM8"/>
<reference evidence="2 3" key="1">
    <citation type="submission" date="2016-03" db="EMBL/GenBank/DDBJ databases">
        <authorList>
            <person name="Ploux O."/>
        </authorList>
    </citation>
    <scope>NUCLEOTIDE SEQUENCE [LARGE SCALE GENOMIC DNA]</scope>
    <source>
        <strain evidence="2 3">R0</strain>
    </source>
</reference>
<keyword evidence="3" id="KW-1185">Reference proteome</keyword>
<dbReference type="Proteomes" id="UP000075320">
    <property type="component" value="Unassembled WGS sequence"/>
</dbReference>
<keyword evidence="1" id="KW-0732">Signal</keyword>
<proteinExistence type="predicted"/>
<protein>
    <submittedName>
        <fullName evidence="2">Uncharacterized protein</fullName>
    </submittedName>
</protein>
<dbReference type="EMBL" id="LUKE01000002">
    <property type="protein sequence ID" value="KYG64792.1"/>
    <property type="molecule type" value="Genomic_DNA"/>
</dbReference>
<evidence type="ECO:0000313" key="3">
    <source>
        <dbReference type="Proteomes" id="UP000075320"/>
    </source>
</evidence>
<name>A0A150WLM8_BDEBC</name>
<comment type="caution">
    <text evidence="2">The sequence shown here is derived from an EMBL/GenBank/DDBJ whole genome shotgun (WGS) entry which is preliminary data.</text>
</comment>
<organism evidence="2 3">
    <name type="scientific">Bdellovibrio bacteriovorus</name>
    <dbReference type="NCBI Taxonomy" id="959"/>
    <lineage>
        <taxon>Bacteria</taxon>
        <taxon>Pseudomonadati</taxon>
        <taxon>Bdellovibrionota</taxon>
        <taxon>Bdellovibrionia</taxon>
        <taxon>Bdellovibrionales</taxon>
        <taxon>Pseudobdellovibrionaceae</taxon>
        <taxon>Bdellovibrio</taxon>
    </lineage>
</organism>
<gene>
    <name evidence="2" type="ORF">AZI86_11345</name>
</gene>
<accession>A0A150WLM8</accession>
<dbReference type="RefSeq" id="WP_061835303.1">
    <property type="nucleotide sequence ID" value="NZ_LUKE01000002.1"/>
</dbReference>
<feature type="chain" id="PRO_5007573343" evidence="1">
    <location>
        <begin position="23"/>
        <end position="346"/>
    </location>
</feature>